<dbReference type="SUPFAM" id="SSF51126">
    <property type="entry name" value="Pectin lyase-like"/>
    <property type="match status" value="1"/>
</dbReference>
<comment type="caution">
    <text evidence="2">The sequence shown here is derived from an EMBL/GenBank/DDBJ whole genome shotgun (WGS) entry which is preliminary data.</text>
</comment>
<dbReference type="EMBL" id="SGXA01000002">
    <property type="protein sequence ID" value="RZS71408.1"/>
    <property type="molecule type" value="Genomic_DNA"/>
</dbReference>
<dbReference type="InterPro" id="IPR012334">
    <property type="entry name" value="Pectin_lyas_fold"/>
</dbReference>
<keyword evidence="1" id="KW-0732">Signal</keyword>
<evidence type="ECO:0000313" key="3">
    <source>
        <dbReference type="Proteomes" id="UP000293874"/>
    </source>
</evidence>
<reference evidence="2 3" key="1">
    <citation type="submission" date="2019-02" db="EMBL/GenBank/DDBJ databases">
        <title>Genomic Encyclopedia of Type Strains, Phase IV (KMG-IV): sequencing the most valuable type-strain genomes for metagenomic binning, comparative biology and taxonomic classification.</title>
        <authorList>
            <person name="Goeker M."/>
        </authorList>
    </citation>
    <scope>NUCLEOTIDE SEQUENCE [LARGE SCALE GENOMIC DNA]</scope>
    <source>
        <strain evidence="2 3">DSM 18116</strain>
    </source>
</reference>
<dbReference type="AlphaFoldDB" id="A0A4Q7MSG9"/>
<evidence type="ECO:0008006" key="4">
    <source>
        <dbReference type="Google" id="ProtNLM"/>
    </source>
</evidence>
<name>A0A4Q7MSG9_9BACT</name>
<organism evidence="2 3">
    <name type="scientific">Pseudobacter ginsenosidimutans</name>
    <dbReference type="NCBI Taxonomy" id="661488"/>
    <lineage>
        <taxon>Bacteria</taxon>
        <taxon>Pseudomonadati</taxon>
        <taxon>Bacteroidota</taxon>
        <taxon>Chitinophagia</taxon>
        <taxon>Chitinophagales</taxon>
        <taxon>Chitinophagaceae</taxon>
        <taxon>Pseudobacter</taxon>
    </lineage>
</organism>
<dbReference type="InterPro" id="IPR059226">
    <property type="entry name" value="Choice_anch_Q_dom"/>
</dbReference>
<accession>A0A4Q7MSG9</accession>
<dbReference type="Gene3D" id="2.60.40.10">
    <property type="entry name" value="Immunoglobulins"/>
    <property type="match status" value="1"/>
</dbReference>
<dbReference type="NCBIfam" id="NF041518">
    <property type="entry name" value="choice_anch_Q"/>
    <property type="match status" value="1"/>
</dbReference>
<dbReference type="Proteomes" id="UP000293874">
    <property type="component" value="Unassembled WGS sequence"/>
</dbReference>
<dbReference type="PROSITE" id="PS51257">
    <property type="entry name" value="PROKAR_LIPOPROTEIN"/>
    <property type="match status" value="1"/>
</dbReference>
<dbReference type="Gene3D" id="2.160.20.10">
    <property type="entry name" value="Single-stranded right-handed beta-helix, Pectin lyase-like"/>
    <property type="match status" value="1"/>
</dbReference>
<proteinExistence type="predicted"/>
<protein>
    <recommendedName>
        <fullName evidence="4">Parallel beta helix pectate lyase-like protein</fullName>
    </recommendedName>
</protein>
<feature type="signal peptide" evidence="1">
    <location>
        <begin position="1"/>
        <end position="25"/>
    </location>
</feature>
<evidence type="ECO:0000313" key="2">
    <source>
        <dbReference type="EMBL" id="RZS71408.1"/>
    </source>
</evidence>
<feature type="chain" id="PRO_5020914039" description="Parallel beta helix pectate lyase-like protein" evidence="1">
    <location>
        <begin position="26"/>
        <end position="472"/>
    </location>
</feature>
<dbReference type="InterPro" id="IPR011050">
    <property type="entry name" value="Pectin_lyase_fold/virulence"/>
</dbReference>
<keyword evidence="3" id="KW-1185">Reference proteome</keyword>
<sequence length="472" mass="51991">MKTLFLSCMKQILVAILLVLITASACKKNSFITGNATVITSSDSLHFDTLFTSTGSVTQFFRIYNQNDQKLRISEVSLGGGAASFFKINVDGFPGPVVRDLEVEANDSLYVFVTVKIDPTAANLPFVVQDSVHIKYNDQEQWVQLDAWGQNAHFYRNRLIDANETWTNDKPYVILGGLLVEENVTLTIEKGTRIYVHADAPLFVDGTLQANGGADENERIIFRGDRLDIPYRDYPAAWPGLIFRDASINNSIQYTTIQNAYQAIVLNNPASNGQAKLQLKESIIDNAYDAGILAISSSINSENCLISNCGKNLILVKGGQYTFNHLTAASYTTSFIQHKDPVLGLTNFVKENNNTISVDLSASFTNSIFWSENSIVENEVVVQKEGNSNFDVSFTNCIMKVKTNPANSTLTGVLLNQSPEFETIDTQKKNFNFRLKDGSPAIDAGIASGISIDLDGKPRPVAQPDLGCYEKQ</sequence>
<evidence type="ECO:0000256" key="1">
    <source>
        <dbReference type="SAM" id="SignalP"/>
    </source>
</evidence>
<dbReference type="InterPro" id="IPR013783">
    <property type="entry name" value="Ig-like_fold"/>
</dbReference>
<gene>
    <name evidence="2" type="ORF">EV199_3311</name>
</gene>